<dbReference type="AlphaFoldDB" id="A0AAU7BNH4"/>
<sequence>MSPLMWIFLYIYFFFLLLLMIFLLYYTCYFYSNPLISNDQVKMKFLFFSNLWS</sequence>
<geneLocation type="mitochondrion" evidence="2"/>
<evidence type="ECO:0000256" key="1">
    <source>
        <dbReference type="SAM" id="Phobius"/>
    </source>
</evidence>
<keyword evidence="1" id="KW-0472">Membrane</keyword>
<accession>A0AAU7BNH4</accession>
<keyword evidence="2" id="KW-0496">Mitochondrion</keyword>
<keyword evidence="1" id="KW-1133">Transmembrane helix</keyword>
<name>A0AAU7BNH4_9HYME</name>
<proteinExistence type="predicted"/>
<reference evidence="2" key="1">
    <citation type="submission" date="2024-05" db="EMBL/GenBank/DDBJ databases">
        <authorList>
            <person name="Aishan Z."/>
        </authorList>
    </citation>
    <scope>NUCLEOTIDE SEQUENCE</scope>
</reference>
<organism evidence="2">
    <name type="scientific">Psyllaephagus populi</name>
    <dbReference type="NCBI Taxonomy" id="3122998"/>
    <lineage>
        <taxon>Eukaryota</taxon>
        <taxon>Metazoa</taxon>
        <taxon>Ecdysozoa</taxon>
        <taxon>Arthropoda</taxon>
        <taxon>Hexapoda</taxon>
        <taxon>Insecta</taxon>
        <taxon>Pterygota</taxon>
        <taxon>Neoptera</taxon>
        <taxon>Endopterygota</taxon>
        <taxon>Hymenoptera</taxon>
        <taxon>Apocrita</taxon>
        <taxon>Proctotrupomorpha</taxon>
        <taxon>Chalcidoidea</taxon>
        <taxon>Encyrtidae</taxon>
        <taxon>Encyrtinae</taxon>
        <taxon>Psyllaephagus</taxon>
    </lineage>
</organism>
<evidence type="ECO:0000313" key="2">
    <source>
        <dbReference type="EMBL" id="XBG54789.1"/>
    </source>
</evidence>
<gene>
    <name evidence="2" type="primary">atp8</name>
</gene>
<protein>
    <submittedName>
        <fullName evidence="2">ATP synthase F0 subunit 8</fullName>
    </submittedName>
</protein>
<dbReference type="EMBL" id="PP846803">
    <property type="protein sequence ID" value="XBG54789.1"/>
    <property type="molecule type" value="Genomic_DNA"/>
</dbReference>
<keyword evidence="1" id="KW-0812">Transmembrane</keyword>
<feature type="transmembrane region" description="Helical" evidence="1">
    <location>
        <begin position="6"/>
        <end position="26"/>
    </location>
</feature>